<dbReference type="InterPro" id="IPR000600">
    <property type="entry name" value="ROK"/>
</dbReference>
<evidence type="ECO:0000256" key="3">
    <source>
        <dbReference type="ARBA" id="ARBA00022629"/>
    </source>
</evidence>
<dbReference type="InterPro" id="IPR049874">
    <property type="entry name" value="ROK_cs"/>
</dbReference>
<dbReference type="PANTHER" id="PTHR18964">
    <property type="entry name" value="ROK (REPRESSOR, ORF, KINASE) FAMILY"/>
    <property type="match status" value="1"/>
</dbReference>
<keyword evidence="3" id="KW-0119">Carbohydrate metabolism</keyword>
<evidence type="ECO:0000313" key="4">
    <source>
        <dbReference type="EMBL" id="WAH38161.1"/>
    </source>
</evidence>
<dbReference type="InterPro" id="IPR036388">
    <property type="entry name" value="WH-like_DNA-bd_sf"/>
</dbReference>
<dbReference type="PANTHER" id="PTHR18964:SF149">
    <property type="entry name" value="BIFUNCTIONAL UDP-N-ACETYLGLUCOSAMINE 2-EPIMERASE_N-ACETYLMANNOSAMINE KINASE"/>
    <property type="match status" value="1"/>
</dbReference>
<protein>
    <submittedName>
        <fullName evidence="4">ROK family transcriptional regulator</fullName>
    </submittedName>
</protein>
<comment type="function">
    <text evidence="1">Transcriptional repressor of xylose-utilizing enzymes.</text>
</comment>
<dbReference type="Pfam" id="PF00480">
    <property type="entry name" value="ROK"/>
    <property type="match status" value="1"/>
</dbReference>
<gene>
    <name evidence="4" type="ORF">NZD86_06650</name>
</gene>
<name>A0ABY6Z5L7_9BACL</name>
<dbReference type="PROSITE" id="PS01125">
    <property type="entry name" value="ROK"/>
    <property type="match status" value="1"/>
</dbReference>
<keyword evidence="3" id="KW-0859">Xylose metabolism</keyword>
<dbReference type="InterPro" id="IPR043129">
    <property type="entry name" value="ATPase_NBD"/>
</dbReference>
<evidence type="ECO:0000256" key="2">
    <source>
        <dbReference type="ARBA" id="ARBA00006479"/>
    </source>
</evidence>
<accession>A0ABY6Z5L7</accession>
<dbReference type="InterPro" id="IPR036390">
    <property type="entry name" value="WH_DNA-bd_sf"/>
</dbReference>
<dbReference type="SUPFAM" id="SSF46785">
    <property type="entry name" value="Winged helix' DNA-binding domain"/>
    <property type="match status" value="1"/>
</dbReference>
<sequence>MAFTGGNAVGMKQMNKTAVLQLLLEKAPLTKAEIASYAELTFATVSNLVSEMQADDLIVELGYAESHGGRKPVLYSLNPNAFAFIGIDLQVEKIVCALTNFEGALVYSEAIPYQVEDGPYKAVQSIRTLVNQVMSETDTLFSKIRGIGVSAPGPIDNQAGIIISPPNMPGWRNVPFRDLLVQEFQIPCYLEKDANAAALGELRYGAGKDVSDLVYIMVDVGIGGGIIIDNHIYRGFLNGAGEIGHMMIDANGPPCNCGCNGCLEAVASGIVIEREARRELGTPVRLEQLLQQGFGRYPFMREHLAKAGQYLGIAVANLCNALNPPLVILGGEVVDESDLYFEQACEKARERILPDFAQRIQIVRAKLGGLSGAIGAATFVFQSTFYQTL</sequence>
<comment type="similarity">
    <text evidence="2">Belongs to the ROK (NagC/XylR) family.</text>
</comment>
<proteinExistence type="inferred from homology"/>
<dbReference type="Proteomes" id="UP001164803">
    <property type="component" value="Chromosome"/>
</dbReference>
<dbReference type="Gene3D" id="1.10.10.10">
    <property type="entry name" value="Winged helix-like DNA-binding domain superfamily/Winged helix DNA-binding domain"/>
    <property type="match status" value="1"/>
</dbReference>
<dbReference type="Gene3D" id="3.30.420.40">
    <property type="match status" value="2"/>
</dbReference>
<reference evidence="4" key="1">
    <citation type="submission" date="2022-08" db="EMBL/GenBank/DDBJ databases">
        <title>Alicyclobacillus dauci DSM2870, complete genome.</title>
        <authorList>
            <person name="Wang Q."/>
            <person name="Cai R."/>
            <person name="Wang Z."/>
        </authorList>
    </citation>
    <scope>NUCLEOTIDE SEQUENCE</scope>
    <source>
        <strain evidence="4">DSM 28700</strain>
    </source>
</reference>
<dbReference type="RefSeq" id="WP_268045721.1">
    <property type="nucleotide sequence ID" value="NZ_CP104064.1"/>
</dbReference>
<organism evidence="4 5">
    <name type="scientific">Alicyclobacillus dauci</name>
    <dbReference type="NCBI Taxonomy" id="1475485"/>
    <lineage>
        <taxon>Bacteria</taxon>
        <taxon>Bacillati</taxon>
        <taxon>Bacillota</taxon>
        <taxon>Bacilli</taxon>
        <taxon>Bacillales</taxon>
        <taxon>Alicyclobacillaceae</taxon>
        <taxon>Alicyclobacillus</taxon>
    </lineage>
</organism>
<dbReference type="SUPFAM" id="SSF53067">
    <property type="entry name" value="Actin-like ATPase domain"/>
    <property type="match status" value="1"/>
</dbReference>
<evidence type="ECO:0000256" key="1">
    <source>
        <dbReference type="ARBA" id="ARBA00002486"/>
    </source>
</evidence>
<keyword evidence="5" id="KW-1185">Reference proteome</keyword>
<dbReference type="EMBL" id="CP104064">
    <property type="protein sequence ID" value="WAH38161.1"/>
    <property type="molecule type" value="Genomic_DNA"/>
</dbReference>
<evidence type="ECO:0000313" key="5">
    <source>
        <dbReference type="Proteomes" id="UP001164803"/>
    </source>
</evidence>